<evidence type="ECO:0000256" key="1">
    <source>
        <dbReference type="ARBA" id="ARBA00006139"/>
    </source>
</evidence>
<evidence type="ECO:0000256" key="5">
    <source>
        <dbReference type="ARBA" id="ARBA00022750"/>
    </source>
</evidence>
<evidence type="ECO:0000256" key="4">
    <source>
        <dbReference type="ARBA" id="ARBA00022692"/>
    </source>
</evidence>
<dbReference type="GO" id="GO:0004190">
    <property type="term" value="F:aspartic-type endopeptidase activity"/>
    <property type="evidence" value="ECO:0007669"/>
    <property type="project" value="UniProtKB-UniRule"/>
</dbReference>
<dbReference type="InterPro" id="IPR001872">
    <property type="entry name" value="Peptidase_A8"/>
</dbReference>
<dbReference type="GO" id="GO:0005886">
    <property type="term" value="C:plasma membrane"/>
    <property type="evidence" value="ECO:0007669"/>
    <property type="project" value="UniProtKB-SubCell"/>
</dbReference>
<keyword evidence="6 9" id="KW-0378">Hydrolase</keyword>
<dbReference type="PANTHER" id="PTHR33695:SF1">
    <property type="entry name" value="LIPOPROTEIN SIGNAL PEPTIDASE"/>
    <property type="match status" value="1"/>
</dbReference>
<keyword evidence="4 9" id="KW-0812">Transmembrane</keyword>
<keyword evidence="7 9" id="KW-1133">Transmembrane helix</keyword>
<proteinExistence type="inferred from homology"/>
<evidence type="ECO:0000256" key="3">
    <source>
        <dbReference type="ARBA" id="ARBA00022670"/>
    </source>
</evidence>
<dbReference type="GO" id="GO:0006508">
    <property type="term" value="P:proteolysis"/>
    <property type="evidence" value="ECO:0007669"/>
    <property type="project" value="UniProtKB-KW"/>
</dbReference>
<keyword evidence="8 9" id="KW-0472">Membrane</keyword>
<feature type="transmembrane region" description="Helical" evidence="9">
    <location>
        <begin position="62"/>
        <end position="81"/>
    </location>
</feature>
<dbReference type="AlphaFoldDB" id="A0A917AJH3"/>
<evidence type="ECO:0000313" key="13">
    <source>
        <dbReference type="Proteomes" id="UP000606730"/>
    </source>
</evidence>
<comment type="caution">
    <text evidence="12">The sequence shown here is derived from an EMBL/GenBank/DDBJ whole genome shotgun (WGS) entry which is preliminary data.</text>
</comment>
<comment type="subcellular location">
    <subcellularLocation>
        <location evidence="9">Cell membrane</location>
        <topology evidence="9">Multi-pass membrane protein</topology>
    </subcellularLocation>
</comment>
<evidence type="ECO:0000256" key="6">
    <source>
        <dbReference type="ARBA" id="ARBA00022801"/>
    </source>
</evidence>
<name>A0A917AJH3_9RHOB</name>
<dbReference type="EC" id="3.4.23.36" evidence="9"/>
<dbReference type="Proteomes" id="UP000606730">
    <property type="component" value="Unassembled WGS sequence"/>
</dbReference>
<dbReference type="RefSeq" id="WP_095594093.1">
    <property type="nucleotide sequence ID" value="NZ_BMKN01000002.1"/>
</dbReference>
<feature type="transmembrane region" description="Helical" evidence="9">
    <location>
        <begin position="132"/>
        <end position="151"/>
    </location>
</feature>
<accession>A0A917AJH3</accession>
<keyword evidence="13" id="KW-1185">Reference proteome</keyword>
<keyword evidence="5 9" id="KW-0064">Aspartyl protease</keyword>
<feature type="active site" evidence="9">
    <location>
        <position position="117"/>
    </location>
</feature>
<dbReference type="Pfam" id="PF01252">
    <property type="entry name" value="Peptidase_A8"/>
    <property type="match status" value="1"/>
</dbReference>
<evidence type="ECO:0000256" key="11">
    <source>
        <dbReference type="RuleBase" id="RU004181"/>
    </source>
</evidence>
<comment type="pathway">
    <text evidence="9">Protein modification; lipoprotein biosynthesis (signal peptide cleavage).</text>
</comment>
<reference evidence="12" key="1">
    <citation type="journal article" date="2014" name="Int. J. Syst. Evol. Microbiol.">
        <title>Complete genome sequence of Corynebacterium casei LMG S-19264T (=DSM 44701T), isolated from a smear-ripened cheese.</title>
        <authorList>
            <consortium name="US DOE Joint Genome Institute (JGI-PGF)"/>
            <person name="Walter F."/>
            <person name="Albersmeier A."/>
            <person name="Kalinowski J."/>
            <person name="Ruckert C."/>
        </authorList>
    </citation>
    <scope>NUCLEOTIDE SEQUENCE</scope>
    <source>
        <strain evidence="12">CGMCC 1.16012</strain>
    </source>
</reference>
<evidence type="ECO:0000256" key="7">
    <source>
        <dbReference type="ARBA" id="ARBA00022989"/>
    </source>
</evidence>
<reference evidence="12" key="2">
    <citation type="submission" date="2020-09" db="EMBL/GenBank/DDBJ databases">
        <authorList>
            <person name="Sun Q."/>
            <person name="Zhou Y."/>
        </authorList>
    </citation>
    <scope>NUCLEOTIDE SEQUENCE</scope>
    <source>
        <strain evidence="12">CGMCC 1.16012</strain>
    </source>
</reference>
<evidence type="ECO:0000256" key="10">
    <source>
        <dbReference type="RuleBase" id="RU000594"/>
    </source>
</evidence>
<evidence type="ECO:0000313" key="12">
    <source>
        <dbReference type="EMBL" id="GGE53595.1"/>
    </source>
</evidence>
<dbReference type="PRINTS" id="PR00781">
    <property type="entry name" value="LIPOSIGPTASE"/>
</dbReference>
<gene>
    <name evidence="12" type="primary">LspA</name>
    <name evidence="9" type="synonym">lspA</name>
    <name evidence="12" type="ORF">GCM10011517_21640</name>
</gene>
<sequence>MRLIGLTAVLTFLLDQATKYLVVIHLNLRELLVLDVAPPFLNLRMVWNRGVNFGIGAGDGDLTRWGLTIMAITISGAILWWARKEAFSPLGQLSAGLLVGGALGNAVDRVIYGAVADFLNMSCCGLYNPFSFNVADITIFMGAFGLVLFTGNNKST</sequence>
<comment type="caution">
    <text evidence="9">Lacks conserved residue(s) required for the propagation of feature annotation.</text>
</comment>
<keyword evidence="3 9" id="KW-0645">Protease</keyword>
<dbReference type="HAMAP" id="MF_00161">
    <property type="entry name" value="LspA"/>
    <property type="match status" value="1"/>
</dbReference>
<dbReference type="EMBL" id="BMKN01000002">
    <property type="protein sequence ID" value="GGE53595.1"/>
    <property type="molecule type" value="Genomic_DNA"/>
</dbReference>
<evidence type="ECO:0000256" key="9">
    <source>
        <dbReference type="HAMAP-Rule" id="MF_00161"/>
    </source>
</evidence>
<dbReference type="NCBIfam" id="TIGR00077">
    <property type="entry name" value="lspA"/>
    <property type="match status" value="1"/>
</dbReference>
<organism evidence="12 13">
    <name type="scientific">Actibacterium pelagium</name>
    <dbReference type="NCBI Taxonomy" id="2029103"/>
    <lineage>
        <taxon>Bacteria</taxon>
        <taxon>Pseudomonadati</taxon>
        <taxon>Pseudomonadota</taxon>
        <taxon>Alphaproteobacteria</taxon>
        <taxon>Rhodobacterales</taxon>
        <taxon>Roseobacteraceae</taxon>
        <taxon>Actibacterium</taxon>
    </lineage>
</organism>
<keyword evidence="12" id="KW-0449">Lipoprotein</keyword>
<dbReference type="PANTHER" id="PTHR33695">
    <property type="entry name" value="LIPOPROTEIN SIGNAL PEPTIDASE"/>
    <property type="match status" value="1"/>
</dbReference>
<evidence type="ECO:0000256" key="2">
    <source>
        <dbReference type="ARBA" id="ARBA00022475"/>
    </source>
</evidence>
<keyword evidence="2 9" id="KW-1003">Cell membrane</keyword>
<comment type="catalytic activity">
    <reaction evidence="9 10">
        <text>Release of signal peptides from bacterial membrane prolipoproteins. Hydrolyzes -Xaa-Yaa-Zaa-|-(S,diacylglyceryl)Cys-, in which Xaa is hydrophobic (preferably Leu), and Yaa (Ala or Ser) and Zaa (Gly or Ala) have small, neutral side chains.</text>
        <dbReference type="EC" id="3.4.23.36"/>
    </reaction>
</comment>
<evidence type="ECO:0000256" key="8">
    <source>
        <dbReference type="ARBA" id="ARBA00023136"/>
    </source>
</evidence>
<comment type="function">
    <text evidence="9 10">This protein specifically catalyzes the removal of signal peptides from prolipoproteins.</text>
</comment>
<protein>
    <recommendedName>
        <fullName evidence="9">Lipoprotein signal peptidase</fullName>
        <ecNumber evidence="9">3.4.23.36</ecNumber>
    </recommendedName>
    <alternativeName>
        <fullName evidence="9">Prolipoprotein signal peptidase</fullName>
    </alternativeName>
    <alternativeName>
        <fullName evidence="9">Signal peptidase II</fullName>
        <shortName evidence="9">SPase II</shortName>
    </alternativeName>
</protein>
<comment type="similarity">
    <text evidence="1 9 11">Belongs to the peptidase A8 family.</text>
</comment>
<dbReference type="PROSITE" id="PS00855">
    <property type="entry name" value="SPASE_II"/>
    <property type="match status" value="1"/>
</dbReference>
<feature type="active site" evidence="9">
    <location>
        <position position="136"/>
    </location>
</feature>
<dbReference type="OrthoDB" id="9810259at2"/>
<feature type="transmembrane region" description="Helical" evidence="9">
    <location>
        <begin position="93"/>
        <end position="112"/>
    </location>
</feature>